<dbReference type="Gene3D" id="3.30.70.20">
    <property type="match status" value="1"/>
</dbReference>
<evidence type="ECO:0000313" key="9">
    <source>
        <dbReference type="Proteomes" id="UP000449710"/>
    </source>
</evidence>
<name>A0AA43XMI7_9CLOT</name>
<dbReference type="PANTHER" id="PTHR24960">
    <property type="entry name" value="PHOTOSYSTEM I IRON-SULFUR CENTER-RELATED"/>
    <property type="match status" value="1"/>
</dbReference>
<keyword evidence="4" id="KW-0479">Metal-binding</keyword>
<keyword evidence="3" id="KW-0004">4Fe-4S</keyword>
<sequence>MNTVSLQPCDQYQYLEVKEAINKNIEDLGGLTKYVKPKEKILLKLNLLMKKNPEEGVTTHPIFVKALGDILKEYGCDIIIADSPGGPFNKTLLRGVYRVCGIEAMAEHSGFELNYNTAEITKPNPGAEILTDITAIEVLEQVDKVISVSKLKTHGMMKFTGAVKNMYGIVPGLIKAEYHFQYPELKNFSNMLVDVCNYKTPVLSFMDGIIGMEGEGPSAGDLRKVGAVIGSSSPYALDVVACQLVNIDPFTVPTILRSVERGLLDQDFAKINIQGILPENFMLEPFKTPDIVDLNFAKGRVPQFLEGPINSVLLPKPTFDHEQCISCGDCAKVCPAQVIRMKNKKPYADLRNCIRCFCCQELCPVKAVHVKHSLLKRLFFSGKKD</sequence>
<accession>A0AA43XMI7</accession>
<dbReference type="Pfam" id="PF13237">
    <property type="entry name" value="Fer4_10"/>
    <property type="match status" value="1"/>
</dbReference>
<keyword evidence="5" id="KW-0408">Iron</keyword>
<dbReference type="GO" id="GO:0046872">
    <property type="term" value="F:metal ion binding"/>
    <property type="evidence" value="ECO:0007669"/>
    <property type="project" value="UniProtKB-KW"/>
</dbReference>
<dbReference type="SUPFAM" id="SSF54862">
    <property type="entry name" value="4Fe-4S ferredoxins"/>
    <property type="match status" value="1"/>
</dbReference>
<dbReference type="Proteomes" id="UP000449710">
    <property type="component" value="Unassembled WGS sequence"/>
</dbReference>
<feature type="domain" description="4Fe-4S ferredoxin-type" evidence="7">
    <location>
        <begin position="315"/>
        <end position="344"/>
    </location>
</feature>
<evidence type="ECO:0000256" key="1">
    <source>
        <dbReference type="ARBA" id="ARBA00003532"/>
    </source>
</evidence>
<dbReference type="InterPro" id="IPR007160">
    <property type="entry name" value="DUF362"/>
</dbReference>
<dbReference type="PANTHER" id="PTHR24960:SF76">
    <property type="entry name" value="4FE-4S FERREDOXIN-TYPE DOMAIN-CONTAINING PROTEIN"/>
    <property type="match status" value="1"/>
</dbReference>
<dbReference type="EMBL" id="SUMG01000018">
    <property type="protein sequence ID" value="NBG89176.1"/>
    <property type="molecule type" value="Genomic_DNA"/>
</dbReference>
<evidence type="ECO:0000259" key="7">
    <source>
        <dbReference type="PROSITE" id="PS51379"/>
    </source>
</evidence>
<dbReference type="Pfam" id="PF04015">
    <property type="entry name" value="DUF362"/>
    <property type="match status" value="1"/>
</dbReference>
<keyword evidence="6" id="KW-0411">Iron-sulfur</keyword>
<dbReference type="InterPro" id="IPR017900">
    <property type="entry name" value="4Fe4S_Fe_S_CS"/>
</dbReference>
<evidence type="ECO:0000256" key="4">
    <source>
        <dbReference type="ARBA" id="ARBA00022723"/>
    </source>
</evidence>
<dbReference type="GO" id="GO:0051539">
    <property type="term" value="F:4 iron, 4 sulfur cluster binding"/>
    <property type="evidence" value="ECO:0007669"/>
    <property type="project" value="UniProtKB-KW"/>
</dbReference>
<protein>
    <recommendedName>
        <fullName evidence="2">Ferredoxin</fullName>
    </recommendedName>
</protein>
<dbReference type="RefSeq" id="WP_160722580.1">
    <property type="nucleotide sequence ID" value="NZ_SUMG01000018.1"/>
</dbReference>
<feature type="domain" description="4Fe-4S ferredoxin-type" evidence="7">
    <location>
        <begin position="345"/>
        <end position="373"/>
    </location>
</feature>
<reference evidence="8 9" key="1">
    <citation type="submission" date="2019-04" db="EMBL/GenBank/DDBJ databases">
        <title>Isachenkonia alkalipeptolytica gen. nov. sp. nov. a new anaerobic, alkiliphilic organothrophic bacterium capable to reduce synthesized ferrihydrite isolated from a soda lake.</title>
        <authorList>
            <person name="Toshchakov S.V."/>
            <person name="Zavarzina D.G."/>
            <person name="Zhilina T.N."/>
            <person name="Kostrikina N.A."/>
            <person name="Kublanov I.V."/>
        </authorList>
    </citation>
    <scope>NUCLEOTIDE SEQUENCE [LARGE SCALE GENOMIC DNA]</scope>
    <source>
        <strain evidence="8 9">Z-1701</strain>
    </source>
</reference>
<dbReference type="PROSITE" id="PS51379">
    <property type="entry name" value="4FE4S_FER_2"/>
    <property type="match status" value="2"/>
</dbReference>
<dbReference type="InterPro" id="IPR050157">
    <property type="entry name" value="PSI_iron-sulfur_center"/>
</dbReference>
<dbReference type="InterPro" id="IPR017896">
    <property type="entry name" value="4Fe4S_Fe-S-bd"/>
</dbReference>
<dbReference type="PROSITE" id="PS00198">
    <property type="entry name" value="4FE4S_FER_1"/>
    <property type="match status" value="2"/>
</dbReference>
<evidence type="ECO:0000256" key="2">
    <source>
        <dbReference type="ARBA" id="ARBA00013529"/>
    </source>
</evidence>
<dbReference type="AlphaFoldDB" id="A0AA43XMI7"/>
<comment type="function">
    <text evidence="1">Ferredoxins are iron-sulfur proteins that transfer electrons in a wide variety of metabolic reactions.</text>
</comment>
<evidence type="ECO:0000256" key="5">
    <source>
        <dbReference type="ARBA" id="ARBA00023004"/>
    </source>
</evidence>
<evidence type="ECO:0000313" key="8">
    <source>
        <dbReference type="EMBL" id="NBG89176.1"/>
    </source>
</evidence>
<evidence type="ECO:0000256" key="6">
    <source>
        <dbReference type="ARBA" id="ARBA00023014"/>
    </source>
</evidence>
<comment type="caution">
    <text evidence="8">The sequence shown here is derived from an EMBL/GenBank/DDBJ whole genome shotgun (WGS) entry which is preliminary data.</text>
</comment>
<organism evidence="8 9">
    <name type="scientific">Isachenkonia alkalipeptolytica</name>
    <dbReference type="NCBI Taxonomy" id="2565777"/>
    <lineage>
        <taxon>Bacteria</taxon>
        <taxon>Bacillati</taxon>
        <taxon>Bacillota</taxon>
        <taxon>Clostridia</taxon>
        <taxon>Eubacteriales</taxon>
        <taxon>Clostridiaceae</taxon>
        <taxon>Isachenkonia</taxon>
    </lineage>
</organism>
<keyword evidence="9" id="KW-1185">Reference proteome</keyword>
<proteinExistence type="predicted"/>
<evidence type="ECO:0000256" key="3">
    <source>
        <dbReference type="ARBA" id="ARBA00022485"/>
    </source>
</evidence>
<gene>
    <name evidence="8" type="ORF">ISALK_11815</name>
</gene>